<organism evidence="1 2">
    <name type="scientific">[Brevibacterium] flavum</name>
    <dbReference type="NCBI Taxonomy" id="92706"/>
    <lineage>
        <taxon>Bacteria</taxon>
        <taxon>Bacillati</taxon>
        <taxon>Actinomycetota</taxon>
        <taxon>Actinomycetes</taxon>
        <taxon>Mycobacteriales</taxon>
        <taxon>Corynebacteriaceae</taxon>
        <taxon>Corynebacterium</taxon>
    </lineage>
</organism>
<gene>
    <name evidence="1" type="ORF">YH66_11895</name>
</gene>
<sequence>MDEFEFRNDVQKLKRGYLELDQLKYQKIVRSERIMKSAPGSQAPAQSWPMHTKIDLVRDLHEVAADARNNIAPHESLAYPKNHPEAGNLFSGPDLCDWLYLKANPLSEWPIADETVGETVRSQITFIARNIPHEEDIPQRQEPWQLAPVIIQKLEKVGVTITPEQLRQWGTRGHIQVGKRAGKNTYRLSHVLRHLKGKEDEE</sequence>
<reference evidence="1 2" key="1">
    <citation type="submission" date="2015-04" db="EMBL/GenBank/DDBJ databases">
        <title>Complete Genome Sequence of Brevibacterium flavum ATCC 15168.</title>
        <authorList>
            <person name="Ahn J."/>
            <person name="Park G."/>
            <person name="Jeon W."/>
            <person name="Jang Y."/>
            <person name="Jang M."/>
            <person name="Lee H."/>
            <person name="Lee H."/>
        </authorList>
    </citation>
    <scope>NUCLEOTIDE SEQUENCE [LARGE SCALE GENOMIC DNA]</scope>
    <source>
        <strain evidence="1 2">ATCC 15168</strain>
    </source>
</reference>
<keyword evidence="2" id="KW-1185">Reference proteome</keyword>
<dbReference type="PATRIC" id="fig|92706.3.peg.2490"/>
<evidence type="ECO:0000313" key="2">
    <source>
        <dbReference type="Proteomes" id="UP000034037"/>
    </source>
</evidence>
<dbReference type="HOGENOM" id="CLU_1352483_0_0_11"/>
<dbReference type="Proteomes" id="UP000034037">
    <property type="component" value="Chromosome"/>
</dbReference>
<dbReference type="AlphaFoldDB" id="A0A0F6WR62"/>
<dbReference type="RefSeq" id="WP_003859180.1">
    <property type="nucleotide sequence ID" value="NZ_CP011309.1"/>
</dbReference>
<protein>
    <submittedName>
        <fullName evidence="1">Uncharacterized protein</fullName>
    </submittedName>
</protein>
<proteinExistence type="predicted"/>
<accession>A0A0F6WR62</accession>
<dbReference type="EMBL" id="CP011309">
    <property type="protein sequence ID" value="AKF28195.1"/>
    <property type="molecule type" value="Genomic_DNA"/>
</dbReference>
<evidence type="ECO:0000313" key="1">
    <source>
        <dbReference type="EMBL" id="AKF28195.1"/>
    </source>
</evidence>
<name>A0A0F6WR62_9CORY</name>